<accession>A0A9P7YY58</accession>
<dbReference type="SUPFAM" id="SSF64484">
    <property type="entry name" value="beta and beta-prime subunits of DNA dependent RNA-polymerase"/>
    <property type="match status" value="1"/>
</dbReference>
<dbReference type="Gene3D" id="2.40.40.20">
    <property type="match status" value="1"/>
</dbReference>
<evidence type="ECO:0000313" key="1">
    <source>
        <dbReference type="EMBL" id="KAG9242104.1"/>
    </source>
</evidence>
<organism evidence="1 2">
    <name type="scientific">Calycina marina</name>
    <dbReference type="NCBI Taxonomy" id="1763456"/>
    <lineage>
        <taxon>Eukaryota</taxon>
        <taxon>Fungi</taxon>
        <taxon>Dikarya</taxon>
        <taxon>Ascomycota</taxon>
        <taxon>Pezizomycotina</taxon>
        <taxon>Leotiomycetes</taxon>
        <taxon>Helotiales</taxon>
        <taxon>Pezizellaceae</taxon>
        <taxon>Calycina</taxon>
    </lineage>
</organism>
<sequence length="240" mass="27411">MFERPPSLSKYNNQPFKVMIWGKECAGIHPKVFSFFHGDYDGDEVQTYALGAAKSILEASLWVYPLDQKLESALRHVEENCKDIYTWDGTEEGKKDTSYRRPDWQRLHVHKMFKERIHDKAGTKPFLRGSVQGVKDIMRQQVSQDKIGDMSRIARISAMCLLRSENGGTYAVCRKSKTLINRVTVCEMCNVSVPGFPAGSVRCTPGWIKRGHGFGCDIRLAERKARRGSQKQMIYALCIR</sequence>
<name>A0A9P7YY58_9HELO</name>
<proteinExistence type="predicted"/>
<dbReference type="EMBL" id="MU254113">
    <property type="protein sequence ID" value="KAG9242104.1"/>
    <property type="molecule type" value="Genomic_DNA"/>
</dbReference>
<dbReference type="Proteomes" id="UP000887226">
    <property type="component" value="Unassembled WGS sequence"/>
</dbReference>
<keyword evidence="2" id="KW-1185">Reference proteome</keyword>
<comment type="caution">
    <text evidence="1">The sequence shown here is derived from an EMBL/GenBank/DDBJ whole genome shotgun (WGS) entry which is preliminary data.</text>
</comment>
<gene>
    <name evidence="1" type="ORF">BJ878DRAFT_189172</name>
</gene>
<reference evidence="1" key="1">
    <citation type="journal article" date="2021" name="IMA Fungus">
        <title>Genomic characterization of three marine fungi, including Emericellopsis atlantica sp. nov. with signatures of a generalist lifestyle and marine biomass degradation.</title>
        <authorList>
            <person name="Hagestad O.C."/>
            <person name="Hou L."/>
            <person name="Andersen J.H."/>
            <person name="Hansen E.H."/>
            <person name="Altermark B."/>
            <person name="Li C."/>
            <person name="Kuhnert E."/>
            <person name="Cox R.J."/>
            <person name="Crous P.W."/>
            <person name="Spatafora J.W."/>
            <person name="Lail K."/>
            <person name="Amirebrahimi M."/>
            <person name="Lipzen A."/>
            <person name="Pangilinan J."/>
            <person name="Andreopoulos W."/>
            <person name="Hayes R.D."/>
            <person name="Ng V."/>
            <person name="Grigoriev I.V."/>
            <person name="Jackson S.A."/>
            <person name="Sutton T.D.S."/>
            <person name="Dobson A.D.W."/>
            <person name="Rama T."/>
        </authorList>
    </citation>
    <scope>NUCLEOTIDE SEQUENCE</scope>
    <source>
        <strain evidence="1">TRa3180A</strain>
    </source>
</reference>
<protein>
    <submittedName>
        <fullName evidence="1">Uncharacterized protein</fullName>
    </submittedName>
</protein>
<dbReference type="AlphaFoldDB" id="A0A9P7YY58"/>
<evidence type="ECO:0000313" key="2">
    <source>
        <dbReference type="Proteomes" id="UP000887226"/>
    </source>
</evidence>